<dbReference type="EMBL" id="CAADFZ010000057">
    <property type="protein sequence ID" value="VFK65131.1"/>
    <property type="molecule type" value="Genomic_DNA"/>
</dbReference>
<proteinExistence type="predicted"/>
<reference evidence="1" key="1">
    <citation type="submission" date="2019-02" db="EMBL/GenBank/DDBJ databases">
        <authorList>
            <person name="Gruber-Vodicka R. H."/>
            <person name="Seah K. B. B."/>
        </authorList>
    </citation>
    <scope>NUCLEOTIDE SEQUENCE</scope>
    <source>
        <strain evidence="2">BECK_BY19</strain>
        <strain evidence="1">BECK_BY8</strain>
    </source>
</reference>
<sequence length="54" mass="6122">MLITLPSFMLEHFSLYPKKTIQTTIVRRASASDNYCCCGVSSLLRGIRQDPFDP</sequence>
<gene>
    <name evidence="1" type="ORF">BECKUNK1418G_GA0071005_105718</name>
    <name evidence="2" type="ORF">BECKUNK1418H_GA0071006_105918</name>
</gene>
<accession>A0A451AGJ3</accession>
<evidence type="ECO:0000313" key="2">
    <source>
        <dbReference type="EMBL" id="VFK71305.1"/>
    </source>
</evidence>
<dbReference type="AlphaFoldDB" id="A0A451AGJ3"/>
<dbReference type="EMBL" id="CAADGD010000059">
    <property type="protein sequence ID" value="VFK71305.1"/>
    <property type="molecule type" value="Genomic_DNA"/>
</dbReference>
<organism evidence="1">
    <name type="scientific">Candidatus Kentrum sp. UNK</name>
    <dbReference type="NCBI Taxonomy" id="2126344"/>
    <lineage>
        <taxon>Bacteria</taxon>
        <taxon>Pseudomonadati</taxon>
        <taxon>Pseudomonadota</taxon>
        <taxon>Gammaproteobacteria</taxon>
        <taxon>Candidatus Kentrum</taxon>
    </lineage>
</organism>
<evidence type="ECO:0000313" key="1">
    <source>
        <dbReference type="EMBL" id="VFK65131.1"/>
    </source>
</evidence>
<protein>
    <submittedName>
        <fullName evidence="1">Uncharacterized protein</fullName>
    </submittedName>
</protein>
<name>A0A451AGJ3_9GAMM</name>